<dbReference type="EMBL" id="JALBUF010000002">
    <property type="protein sequence ID" value="MCI0182994.1"/>
    <property type="molecule type" value="Genomic_DNA"/>
</dbReference>
<feature type="signal peptide" evidence="2">
    <location>
        <begin position="1"/>
        <end position="21"/>
    </location>
</feature>
<proteinExistence type="predicted"/>
<evidence type="ECO:0000313" key="5">
    <source>
        <dbReference type="Proteomes" id="UP001139263"/>
    </source>
</evidence>
<keyword evidence="5" id="KW-1185">Reference proteome</keyword>
<dbReference type="PANTHER" id="PTHR39160:SF4">
    <property type="entry name" value="RESUSCITATION-PROMOTING FACTOR RPFB"/>
    <property type="match status" value="1"/>
</dbReference>
<feature type="domain" description="3D" evidence="3">
    <location>
        <begin position="144"/>
        <end position="204"/>
    </location>
</feature>
<evidence type="ECO:0000256" key="2">
    <source>
        <dbReference type="SAM" id="SignalP"/>
    </source>
</evidence>
<dbReference type="InterPro" id="IPR036908">
    <property type="entry name" value="RlpA-like_sf"/>
</dbReference>
<dbReference type="AlphaFoldDB" id="A0A9X2ABP8"/>
<dbReference type="Gene3D" id="2.40.40.10">
    <property type="entry name" value="RlpA-like domain"/>
    <property type="match status" value="1"/>
</dbReference>
<comment type="caution">
    <text evidence="4">The sequence shown here is derived from an EMBL/GenBank/DDBJ whole genome shotgun (WGS) entry which is preliminary data.</text>
</comment>
<gene>
    <name evidence="4" type="ORF">MM817_01263</name>
</gene>
<dbReference type="InterPro" id="IPR051933">
    <property type="entry name" value="Resuscitation_pf_RpfB"/>
</dbReference>
<dbReference type="GO" id="GO:0004553">
    <property type="term" value="F:hydrolase activity, hydrolyzing O-glycosyl compounds"/>
    <property type="evidence" value="ECO:0007669"/>
    <property type="project" value="InterPro"/>
</dbReference>
<name>A0A9X2ABP8_9BACL</name>
<dbReference type="InterPro" id="IPR059180">
    <property type="entry name" value="3D_YorM"/>
</dbReference>
<dbReference type="Proteomes" id="UP001139263">
    <property type="component" value="Unassembled WGS sequence"/>
</dbReference>
<sequence length="213" mass="22673">MVPISTVFAYGALAVLTTASAAIHSDTHHTQSQCMVSESPSIHNASKKHGQAEPRFSLHVHTQGVHKSEAQGPAHVSNIQAIEAMAALNPVLPTAEALGRLAVVRTYDCKLTAYSAGFESTGKNPGDPGYGITATGRVAKPRHTIAVDPTLIPLGSLVYIDGIGYRVAEDIGGAIKGPHIDVFFMDENDAKIFGVKKHVKVYVFGHNRQKNKA</sequence>
<reference evidence="4" key="1">
    <citation type="submission" date="2022-03" db="EMBL/GenBank/DDBJ databases">
        <title>Draft Genome Sequence of Firmicute Strain S0AB, a Heterotrophic Iron/Sulfur-Oxidizing Extreme Acidophile.</title>
        <authorList>
            <person name="Vergara E."/>
            <person name="Pakostova E."/>
            <person name="Johnson D.B."/>
            <person name="Holmes D.S."/>
        </authorList>
    </citation>
    <scope>NUCLEOTIDE SEQUENCE</scope>
    <source>
        <strain evidence="4">S0AB</strain>
    </source>
</reference>
<dbReference type="CDD" id="cd14667">
    <property type="entry name" value="3D_containing_proteins"/>
    <property type="match status" value="1"/>
</dbReference>
<feature type="chain" id="PRO_5040831555" description="3D domain-containing protein" evidence="2">
    <location>
        <begin position="22"/>
        <end position="213"/>
    </location>
</feature>
<dbReference type="GO" id="GO:0009254">
    <property type="term" value="P:peptidoglycan turnover"/>
    <property type="evidence" value="ECO:0007669"/>
    <property type="project" value="InterPro"/>
</dbReference>
<dbReference type="SUPFAM" id="SSF50685">
    <property type="entry name" value="Barwin-like endoglucanases"/>
    <property type="match status" value="1"/>
</dbReference>
<dbReference type="Pfam" id="PF06725">
    <property type="entry name" value="3D"/>
    <property type="match status" value="1"/>
</dbReference>
<evidence type="ECO:0000313" key="4">
    <source>
        <dbReference type="EMBL" id="MCI0182994.1"/>
    </source>
</evidence>
<dbReference type="GO" id="GO:0019867">
    <property type="term" value="C:outer membrane"/>
    <property type="evidence" value="ECO:0007669"/>
    <property type="project" value="InterPro"/>
</dbReference>
<evidence type="ECO:0000256" key="1">
    <source>
        <dbReference type="ARBA" id="ARBA00022729"/>
    </source>
</evidence>
<accession>A0A9X2ABP8</accession>
<dbReference type="RefSeq" id="WP_241712669.1">
    <property type="nucleotide sequence ID" value="NZ_JALBUF010000002.1"/>
</dbReference>
<keyword evidence="1 2" id="KW-0732">Signal</keyword>
<dbReference type="InterPro" id="IPR010611">
    <property type="entry name" value="3D_dom"/>
</dbReference>
<protein>
    <recommendedName>
        <fullName evidence="3">3D domain-containing protein</fullName>
    </recommendedName>
</protein>
<evidence type="ECO:0000259" key="3">
    <source>
        <dbReference type="Pfam" id="PF06725"/>
    </source>
</evidence>
<organism evidence="4 5">
    <name type="scientific">Sulfoacidibacillus ferrooxidans</name>
    <dbReference type="NCBI Taxonomy" id="2005001"/>
    <lineage>
        <taxon>Bacteria</taxon>
        <taxon>Bacillati</taxon>
        <taxon>Bacillota</taxon>
        <taxon>Bacilli</taxon>
        <taxon>Bacillales</taxon>
        <taxon>Alicyclobacillaceae</taxon>
        <taxon>Sulfoacidibacillus</taxon>
    </lineage>
</organism>
<dbReference type="PANTHER" id="PTHR39160">
    <property type="entry name" value="CELL WALL-BINDING PROTEIN YOCH"/>
    <property type="match status" value="1"/>
</dbReference>